<organism evidence="1 2">
    <name type="scientific">Zhihengliuella halotolerans</name>
    <dbReference type="NCBI Taxonomy" id="370736"/>
    <lineage>
        <taxon>Bacteria</taxon>
        <taxon>Bacillati</taxon>
        <taxon>Actinomycetota</taxon>
        <taxon>Actinomycetes</taxon>
        <taxon>Micrococcales</taxon>
        <taxon>Micrococcaceae</taxon>
        <taxon>Zhihengliuella</taxon>
    </lineage>
</organism>
<keyword evidence="2" id="KW-1185">Reference proteome</keyword>
<reference evidence="1 2" key="1">
    <citation type="submission" date="2019-02" db="EMBL/GenBank/DDBJ databases">
        <title>Sequencing the genomes of 1000 actinobacteria strains.</title>
        <authorList>
            <person name="Klenk H.-P."/>
        </authorList>
    </citation>
    <scope>NUCLEOTIDE SEQUENCE [LARGE SCALE GENOMIC DNA]</scope>
    <source>
        <strain evidence="1 2">DSM 17364</strain>
    </source>
</reference>
<protein>
    <submittedName>
        <fullName evidence="1">Uncharacterized protein</fullName>
    </submittedName>
</protein>
<dbReference type="RefSeq" id="WP_130451363.1">
    <property type="nucleotide sequence ID" value="NZ_SHLA01000001.1"/>
</dbReference>
<proteinExistence type="predicted"/>
<evidence type="ECO:0000313" key="1">
    <source>
        <dbReference type="EMBL" id="RZU62850.1"/>
    </source>
</evidence>
<accession>A0A4Q8AEX3</accession>
<sequence length="279" mass="29608">MKLTIDAVRVLEWILANGHDRTSSVEIPTDVLSCDEQRDVLAELGREGLVVDEPSAGGGATFTLDPARRSEIRAMARKAKQALLERAVLEYVDANDDRSGTSDVVGVLADSFSNDDVERCVDRLHQSGFLDGISTWGSGLARMSVNTAGAEKLDDPYVVIAAGSSTSISNGDFNTWHVQGSGNVLQNGRGNTASTSVQGIDAQALHKVLEAIRRDLDRADGADGEQVSELRSLVDEAAALADAGEDPSKIRTALRRLKTFGGDVLTASTAQLIAQTIGM</sequence>
<dbReference type="EMBL" id="SHLA01000001">
    <property type="protein sequence ID" value="RZU62850.1"/>
    <property type="molecule type" value="Genomic_DNA"/>
</dbReference>
<comment type="caution">
    <text evidence="1">The sequence shown here is derived from an EMBL/GenBank/DDBJ whole genome shotgun (WGS) entry which is preliminary data.</text>
</comment>
<dbReference type="Proteomes" id="UP000292685">
    <property type="component" value="Unassembled WGS sequence"/>
</dbReference>
<evidence type="ECO:0000313" key="2">
    <source>
        <dbReference type="Proteomes" id="UP000292685"/>
    </source>
</evidence>
<gene>
    <name evidence="1" type="ORF">EV380_2455</name>
</gene>
<dbReference type="AlphaFoldDB" id="A0A4Q8AEX3"/>
<name>A0A4Q8AEX3_9MICC</name>